<evidence type="ECO:0000256" key="1">
    <source>
        <dbReference type="SAM" id="MobiDB-lite"/>
    </source>
</evidence>
<feature type="region of interest" description="Disordered" evidence="1">
    <location>
        <begin position="121"/>
        <end position="157"/>
    </location>
</feature>
<evidence type="ECO:0000313" key="3">
    <source>
        <dbReference type="Proteomes" id="UP000503011"/>
    </source>
</evidence>
<reference evidence="2 3" key="2">
    <citation type="submission" date="2020-03" db="EMBL/GenBank/DDBJ databases">
        <authorList>
            <person name="Ichikawa N."/>
            <person name="Kimura A."/>
            <person name="Kitahashi Y."/>
            <person name="Uohara A."/>
        </authorList>
    </citation>
    <scope>NUCLEOTIDE SEQUENCE [LARGE SCALE GENOMIC DNA]</scope>
    <source>
        <strain evidence="2 3">NBRC 105367</strain>
    </source>
</reference>
<dbReference type="Proteomes" id="UP000503011">
    <property type="component" value="Chromosome"/>
</dbReference>
<reference evidence="2 3" key="1">
    <citation type="submission" date="2020-03" db="EMBL/GenBank/DDBJ databases">
        <title>Whole genome shotgun sequence of Phytohabitans suffuscus NBRC 105367.</title>
        <authorList>
            <person name="Komaki H."/>
            <person name="Tamura T."/>
        </authorList>
    </citation>
    <scope>NUCLEOTIDE SEQUENCE [LARGE SCALE GENOMIC DNA]</scope>
    <source>
        <strain evidence="2 3">NBRC 105367</strain>
    </source>
</reference>
<protein>
    <submittedName>
        <fullName evidence="2">Uncharacterized protein</fullName>
    </submittedName>
</protein>
<name>A0A6F8YEM7_9ACTN</name>
<organism evidence="2 3">
    <name type="scientific">Phytohabitans suffuscus</name>
    <dbReference type="NCBI Taxonomy" id="624315"/>
    <lineage>
        <taxon>Bacteria</taxon>
        <taxon>Bacillati</taxon>
        <taxon>Actinomycetota</taxon>
        <taxon>Actinomycetes</taxon>
        <taxon>Micromonosporales</taxon>
        <taxon>Micromonosporaceae</taxon>
    </lineage>
</organism>
<proteinExistence type="predicted"/>
<dbReference type="AlphaFoldDB" id="A0A6F8YEM7"/>
<keyword evidence="3" id="KW-1185">Reference proteome</keyword>
<accession>A0A6F8YEM7</accession>
<sequence length="157" mass="16916">MVMGNAGSYQGQRLLAAATAAFAELGDLGFRVRERDVGAWRGGEVTVASDTVTIVIQADWIDREMAVWVRVAGAQYLPIESLIPDIRGNTLRLPRNATRGALQRRLEQIVQAVKSHASELLKGSDQRGAVGSNPATPTCRTSDPHKRGPGVDVLDEV</sequence>
<dbReference type="KEGG" id="psuu:Psuf_018690"/>
<dbReference type="EMBL" id="AP022871">
    <property type="protein sequence ID" value="BCB84556.1"/>
    <property type="molecule type" value="Genomic_DNA"/>
</dbReference>
<gene>
    <name evidence="2" type="ORF">Psuf_018690</name>
</gene>
<evidence type="ECO:0000313" key="2">
    <source>
        <dbReference type="EMBL" id="BCB84556.1"/>
    </source>
</evidence>